<protein>
    <submittedName>
        <fullName evidence="1">Uncharacterized protein</fullName>
    </submittedName>
</protein>
<accession>A0A9W6W0T1</accession>
<comment type="caution">
    <text evidence="1">The sequence shown here is derived from an EMBL/GenBank/DDBJ whole genome shotgun (WGS) entry which is preliminary data.</text>
</comment>
<dbReference type="Proteomes" id="UP001165074">
    <property type="component" value="Unassembled WGS sequence"/>
</dbReference>
<gene>
    <name evidence="1" type="ORF">Airi02_040060</name>
</gene>
<evidence type="ECO:0000313" key="2">
    <source>
        <dbReference type="Proteomes" id="UP001165074"/>
    </source>
</evidence>
<reference evidence="1" key="1">
    <citation type="submission" date="2023-03" db="EMBL/GenBank/DDBJ databases">
        <title>Actinoallomurus iriomotensis NBRC 103684.</title>
        <authorList>
            <person name="Ichikawa N."/>
            <person name="Sato H."/>
            <person name="Tonouchi N."/>
        </authorList>
    </citation>
    <scope>NUCLEOTIDE SEQUENCE</scope>
    <source>
        <strain evidence="1">NBRC 103684</strain>
    </source>
</reference>
<dbReference type="AlphaFoldDB" id="A0A9W6W0T1"/>
<organism evidence="1 2">
    <name type="scientific">Actinoallomurus iriomotensis</name>
    <dbReference type="NCBI Taxonomy" id="478107"/>
    <lineage>
        <taxon>Bacteria</taxon>
        <taxon>Bacillati</taxon>
        <taxon>Actinomycetota</taxon>
        <taxon>Actinomycetes</taxon>
        <taxon>Streptosporangiales</taxon>
        <taxon>Thermomonosporaceae</taxon>
        <taxon>Actinoallomurus</taxon>
    </lineage>
</organism>
<proteinExistence type="predicted"/>
<dbReference type="EMBL" id="BSTK01000005">
    <property type="protein sequence ID" value="GLY86077.1"/>
    <property type="molecule type" value="Genomic_DNA"/>
</dbReference>
<name>A0A9W6W0T1_9ACTN</name>
<keyword evidence="2" id="KW-1185">Reference proteome</keyword>
<sequence length="90" mass="10312">MGILSSEVTLRSLAAGGATFLEVLGYLAQRESRPVTPLEFLRVFQEELGISFVESRKMLEYFDPQMKPIVDRRLINERGRLLLQMCHPTD</sequence>
<evidence type="ECO:0000313" key="1">
    <source>
        <dbReference type="EMBL" id="GLY86077.1"/>
    </source>
</evidence>